<gene>
    <name evidence="2" type="ORF">O181_122708</name>
</gene>
<reference evidence="2" key="1">
    <citation type="submission" date="2021-03" db="EMBL/GenBank/DDBJ databases">
        <title>Draft genome sequence of rust myrtle Austropuccinia psidii MF-1, a brazilian biotype.</title>
        <authorList>
            <person name="Quecine M.C."/>
            <person name="Pachon D.M.R."/>
            <person name="Bonatelli M.L."/>
            <person name="Correr F.H."/>
            <person name="Franceschini L.M."/>
            <person name="Leite T.F."/>
            <person name="Margarido G.R.A."/>
            <person name="Almeida C.A."/>
            <person name="Ferrarezi J.A."/>
            <person name="Labate C.A."/>
        </authorList>
    </citation>
    <scope>NUCLEOTIDE SEQUENCE</scope>
    <source>
        <strain evidence="2">MF-1</strain>
    </source>
</reference>
<protein>
    <recommendedName>
        <fullName evidence="1">Reverse transcriptase Ty1/copia-type domain-containing protein</fullName>
    </recommendedName>
</protein>
<dbReference type="OrthoDB" id="7691805at2759"/>
<comment type="caution">
    <text evidence="2">The sequence shown here is derived from an EMBL/GenBank/DDBJ whole genome shotgun (WGS) entry which is preliminary data.</text>
</comment>
<dbReference type="Proteomes" id="UP000765509">
    <property type="component" value="Unassembled WGS sequence"/>
</dbReference>
<evidence type="ECO:0000259" key="1">
    <source>
        <dbReference type="Pfam" id="PF07727"/>
    </source>
</evidence>
<name>A0A9Q3Q2G8_9BASI</name>
<proteinExistence type="predicted"/>
<accession>A0A9Q3Q2G8</accession>
<dbReference type="AlphaFoldDB" id="A0A9Q3Q2G8"/>
<dbReference type="EMBL" id="AVOT02113988">
    <property type="protein sequence ID" value="MBW0582993.1"/>
    <property type="molecule type" value="Genomic_DNA"/>
</dbReference>
<evidence type="ECO:0000313" key="2">
    <source>
        <dbReference type="EMBL" id="MBW0582993.1"/>
    </source>
</evidence>
<dbReference type="Pfam" id="PF07727">
    <property type="entry name" value="RVT_2"/>
    <property type="match status" value="1"/>
</dbReference>
<dbReference type="InterPro" id="IPR013103">
    <property type="entry name" value="RVT_2"/>
</dbReference>
<organism evidence="2 3">
    <name type="scientific">Austropuccinia psidii MF-1</name>
    <dbReference type="NCBI Taxonomy" id="1389203"/>
    <lineage>
        <taxon>Eukaryota</taxon>
        <taxon>Fungi</taxon>
        <taxon>Dikarya</taxon>
        <taxon>Basidiomycota</taxon>
        <taxon>Pucciniomycotina</taxon>
        <taxon>Pucciniomycetes</taxon>
        <taxon>Pucciniales</taxon>
        <taxon>Sphaerophragmiaceae</taxon>
        <taxon>Austropuccinia</taxon>
    </lineage>
</organism>
<evidence type="ECO:0000313" key="3">
    <source>
        <dbReference type="Proteomes" id="UP000765509"/>
    </source>
</evidence>
<keyword evidence="3" id="KW-1185">Reference proteome</keyword>
<feature type="domain" description="Reverse transcriptase Ty1/copia-type" evidence="1">
    <location>
        <begin position="2"/>
        <end position="134"/>
    </location>
</feature>
<sequence>MIDMPVFIWPPQGMNIEKGKLLRLKKALYGTKQAAHFWWQNLTRILEDIVFHPNKEDLSTYTYTSDEGTALLWIHVDDGVLTSSSDSLLKTILQKMSLVLNIKWDRRVSGFIGLTIEATATGLCISQPNLIEKLTSLSSINIMEK</sequence>